<sequence length="82" mass="9278">MSTSEKSKLEEVFFGSTCYASGKALFYPLNDQMNRAISLIRERCIRWTQQRGRAVVGSCLSLKDPTVSLFPISFTTEGRFFA</sequence>
<dbReference type="EMBL" id="BNJK01000002">
    <property type="protein sequence ID" value="GHO99021.1"/>
    <property type="molecule type" value="Genomic_DNA"/>
</dbReference>
<organism evidence="1 2">
    <name type="scientific">Reticulibacter mediterranei</name>
    <dbReference type="NCBI Taxonomy" id="2778369"/>
    <lineage>
        <taxon>Bacteria</taxon>
        <taxon>Bacillati</taxon>
        <taxon>Chloroflexota</taxon>
        <taxon>Ktedonobacteria</taxon>
        <taxon>Ktedonobacterales</taxon>
        <taxon>Reticulibacteraceae</taxon>
        <taxon>Reticulibacter</taxon>
    </lineage>
</organism>
<protein>
    <submittedName>
        <fullName evidence="1">Uncharacterized protein</fullName>
    </submittedName>
</protein>
<proteinExistence type="predicted"/>
<evidence type="ECO:0000313" key="1">
    <source>
        <dbReference type="EMBL" id="GHO99021.1"/>
    </source>
</evidence>
<gene>
    <name evidence="1" type="ORF">KSF_090690</name>
</gene>
<dbReference type="AlphaFoldDB" id="A0A8J3J1E7"/>
<reference evidence="1" key="1">
    <citation type="submission" date="2020-10" db="EMBL/GenBank/DDBJ databases">
        <title>Taxonomic study of unclassified bacteria belonging to the class Ktedonobacteria.</title>
        <authorList>
            <person name="Yabe S."/>
            <person name="Wang C.M."/>
            <person name="Zheng Y."/>
            <person name="Sakai Y."/>
            <person name="Cavaletti L."/>
            <person name="Monciardini P."/>
            <person name="Donadio S."/>
        </authorList>
    </citation>
    <scope>NUCLEOTIDE SEQUENCE</scope>
    <source>
        <strain evidence="1">ID150040</strain>
    </source>
</reference>
<comment type="caution">
    <text evidence="1">The sequence shown here is derived from an EMBL/GenBank/DDBJ whole genome shotgun (WGS) entry which is preliminary data.</text>
</comment>
<dbReference type="Proteomes" id="UP000597444">
    <property type="component" value="Unassembled WGS sequence"/>
</dbReference>
<accession>A0A8J3J1E7</accession>
<keyword evidence="2" id="KW-1185">Reference proteome</keyword>
<name>A0A8J3J1E7_9CHLR</name>
<evidence type="ECO:0000313" key="2">
    <source>
        <dbReference type="Proteomes" id="UP000597444"/>
    </source>
</evidence>